<organism evidence="2">
    <name type="scientific">Melampsora larici-populina (strain 98AG31 / pathotype 3-4-7)</name>
    <name type="common">Poplar leaf rust fungus</name>
    <dbReference type="NCBI Taxonomy" id="747676"/>
    <lineage>
        <taxon>Eukaryota</taxon>
        <taxon>Fungi</taxon>
        <taxon>Dikarya</taxon>
        <taxon>Basidiomycota</taxon>
        <taxon>Pucciniomycotina</taxon>
        <taxon>Pucciniomycetes</taxon>
        <taxon>Pucciniales</taxon>
        <taxon>Melampsoraceae</taxon>
        <taxon>Melampsora</taxon>
    </lineage>
</organism>
<dbReference type="VEuPathDB" id="FungiDB:MELLADRAFT_111524"/>
<dbReference type="AlphaFoldDB" id="F4S3G8"/>
<gene>
    <name evidence="1" type="ORF">MELLADRAFT_111524</name>
</gene>
<dbReference type="RefSeq" id="XP_007415884.1">
    <property type="nucleotide sequence ID" value="XM_007415822.1"/>
</dbReference>
<dbReference type="KEGG" id="mlr:MELLADRAFT_111524"/>
<keyword evidence="2" id="KW-1185">Reference proteome</keyword>
<dbReference type="GeneID" id="18924409"/>
<protein>
    <submittedName>
        <fullName evidence="1">Uncharacterized protein</fullName>
    </submittedName>
</protein>
<name>F4S3G8_MELLP</name>
<evidence type="ECO:0000313" key="1">
    <source>
        <dbReference type="EMBL" id="EGG00810.1"/>
    </source>
</evidence>
<accession>F4S3G8</accession>
<reference evidence="2" key="1">
    <citation type="journal article" date="2011" name="Proc. Natl. Acad. Sci. U.S.A.">
        <title>Obligate biotrophy features unraveled by the genomic analysis of rust fungi.</title>
        <authorList>
            <person name="Duplessis S."/>
            <person name="Cuomo C.A."/>
            <person name="Lin Y.-C."/>
            <person name="Aerts A."/>
            <person name="Tisserant E."/>
            <person name="Veneault-Fourrey C."/>
            <person name="Joly D.L."/>
            <person name="Hacquard S."/>
            <person name="Amselem J."/>
            <person name="Cantarel B.L."/>
            <person name="Chiu R."/>
            <person name="Coutinho P.M."/>
            <person name="Feau N."/>
            <person name="Field M."/>
            <person name="Frey P."/>
            <person name="Gelhaye E."/>
            <person name="Goldberg J."/>
            <person name="Grabherr M.G."/>
            <person name="Kodira C.D."/>
            <person name="Kohler A."/>
            <person name="Kuees U."/>
            <person name="Lindquist E.A."/>
            <person name="Lucas S.M."/>
            <person name="Mago R."/>
            <person name="Mauceli E."/>
            <person name="Morin E."/>
            <person name="Murat C."/>
            <person name="Pangilinan J.L."/>
            <person name="Park R."/>
            <person name="Pearson M."/>
            <person name="Quesneville H."/>
            <person name="Rouhier N."/>
            <person name="Sakthikumar S."/>
            <person name="Salamov A.A."/>
            <person name="Schmutz J."/>
            <person name="Selles B."/>
            <person name="Shapiro H."/>
            <person name="Tanguay P."/>
            <person name="Tuskan G.A."/>
            <person name="Henrissat B."/>
            <person name="Van de Peer Y."/>
            <person name="Rouze P."/>
            <person name="Ellis J.G."/>
            <person name="Dodds P.N."/>
            <person name="Schein J.E."/>
            <person name="Zhong S."/>
            <person name="Hamelin R.C."/>
            <person name="Grigoriev I.V."/>
            <person name="Szabo L.J."/>
            <person name="Martin F."/>
        </authorList>
    </citation>
    <scope>NUCLEOTIDE SEQUENCE [LARGE SCALE GENOMIC DNA]</scope>
    <source>
        <strain evidence="2">98AG31 / pathotype 3-4-7</strain>
    </source>
</reference>
<proteinExistence type="predicted"/>
<sequence>MFNCVQQGKDRITVANFAQSQPENSIMKFQTIIIAVVLLGYYEASGAPMLSQVTHPMMTDVPSSHIANQSSGLKIPFIQQNMEERVNHAQQLSKQAEKEFGNTPKNTITDVAQTNDINLAKEIKVTFHPLDEGDQSAEEIKHGKSDFHCFVDFLIRMGTLWKIAVAGGFKR</sequence>
<dbReference type="EMBL" id="GL883143">
    <property type="protein sequence ID" value="EGG00810.1"/>
    <property type="molecule type" value="Genomic_DNA"/>
</dbReference>
<evidence type="ECO:0000313" key="2">
    <source>
        <dbReference type="Proteomes" id="UP000001072"/>
    </source>
</evidence>
<dbReference type="Proteomes" id="UP000001072">
    <property type="component" value="Unassembled WGS sequence"/>
</dbReference>
<dbReference type="OrthoDB" id="10557595at2759"/>
<dbReference type="HOGENOM" id="CLU_1563205_0_0_1"/>
<dbReference type="InParanoid" id="F4S3G8"/>